<organism evidence="3 4">
    <name type="scientific">Coemansia javaensis</name>
    <dbReference type="NCBI Taxonomy" id="2761396"/>
    <lineage>
        <taxon>Eukaryota</taxon>
        <taxon>Fungi</taxon>
        <taxon>Fungi incertae sedis</taxon>
        <taxon>Zoopagomycota</taxon>
        <taxon>Kickxellomycotina</taxon>
        <taxon>Kickxellomycetes</taxon>
        <taxon>Kickxellales</taxon>
        <taxon>Kickxellaceae</taxon>
        <taxon>Coemansia</taxon>
    </lineage>
</organism>
<dbReference type="AlphaFoldDB" id="A0A9W8H776"/>
<feature type="chain" id="PRO_5040922740" evidence="2">
    <location>
        <begin position="17"/>
        <end position="110"/>
    </location>
</feature>
<feature type="signal peptide" evidence="2">
    <location>
        <begin position="1"/>
        <end position="16"/>
    </location>
</feature>
<sequence length="110" mass="11049">MKIFTAILLFASAVAAQEIAGSGGEVIADGPAAVSDTNINSGTQSTNSLFDNSSKGGNTLDHLNNNSFKESTSNTGVSNNNIVNPSSSGVSGNTGNTANGHGNKVGKRLH</sequence>
<evidence type="ECO:0000256" key="2">
    <source>
        <dbReference type="SAM" id="SignalP"/>
    </source>
</evidence>
<name>A0A9W8H776_9FUNG</name>
<evidence type="ECO:0000256" key="1">
    <source>
        <dbReference type="SAM" id="MobiDB-lite"/>
    </source>
</evidence>
<feature type="compositionally biased region" description="Low complexity" evidence="1">
    <location>
        <begin position="76"/>
        <end position="102"/>
    </location>
</feature>
<keyword evidence="4" id="KW-1185">Reference proteome</keyword>
<protein>
    <submittedName>
        <fullName evidence="3">Uncharacterized protein</fullName>
    </submittedName>
</protein>
<feature type="compositionally biased region" description="Polar residues" evidence="1">
    <location>
        <begin position="38"/>
        <end position="75"/>
    </location>
</feature>
<feature type="region of interest" description="Disordered" evidence="1">
    <location>
        <begin position="38"/>
        <end position="110"/>
    </location>
</feature>
<evidence type="ECO:0000313" key="4">
    <source>
        <dbReference type="Proteomes" id="UP001140217"/>
    </source>
</evidence>
<gene>
    <name evidence="3" type="ORF">H4R18_003362</name>
</gene>
<dbReference type="Proteomes" id="UP001140217">
    <property type="component" value="Unassembled WGS sequence"/>
</dbReference>
<comment type="caution">
    <text evidence="3">The sequence shown here is derived from an EMBL/GenBank/DDBJ whole genome shotgun (WGS) entry which is preliminary data.</text>
</comment>
<dbReference type="EMBL" id="JANBUL010000131">
    <property type="protein sequence ID" value="KAJ2780606.1"/>
    <property type="molecule type" value="Genomic_DNA"/>
</dbReference>
<evidence type="ECO:0000313" key="3">
    <source>
        <dbReference type="EMBL" id="KAJ2780606.1"/>
    </source>
</evidence>
<reference evidence="3" key="1">
    <citation type="submission" date="2022-07" db="EMBL/GenBank/DDBJ databases">
        <title>Phylogenomic reconstructions and comparative analyses of Kickxellomycotina fungi.</title>
        <authorList>
            <person name="Reynolds N.K."/>
            <person name="Stajich J.E."/>
            <person name="Barry K."/>
            <person name="Grigoriev I.V."/>
            <person name="Crous P."/>
            <person name="Smith M.E."/>
        </authorList>
    </citation>
    <scope>NUCLEOTIDE SEQUENCE</scope>
    <source>
        <strain evidence="3">NBRC 105414</strain>
    </source>
</reference>
<dbReference type="OrthoDB" id="10550182at2759"/>
<keyword evidence="2" id="KW-0732">Signal</keyword>
<accession>A0A9W8H776</accession>
<proteinExistence type="predicted"/>